<dbReference type="SUPFAM" id="SSF50249">
    <property type="entry name" value="Nucleic acid-binding proteins"/>
    <property type="match status" value="1"/>
</dbReference>
<dbReference type="InterPro" id="IPR036388">
    <property type="entry name" value="WH-like_DNA-bd_sf"/>
</dbReference>
<dbReference type="EMBL" id="CP120682">
    <property type="protein sequence ID" value="WKN36045.1"/>
    <property type="molecule type" value="Genomic_DNA"/>
</dbReference>
<organism evidence="3">
    <name type="scientific">Roseihalotalea indica</name>
    <dbReference type="NCBI Taxonomy" id="2867963"/>
    <lineage>
        <taxon>Bacteria</taxon>
        <taxon>Pseudomonadati</taxon>
        <taxon>Bacteroidota</taxon>
        <taxon>Cytophagia</taxon>
        <taxon>Cytophagales</taxon>
        <taxon>Catalimonadaceae</taxon>
        <taxon>Roseihalotalea</taxon>
    </lineage>
</organism>
<reference evidence="3" key="2">
    <citation type="journal article" date="2024" name="Antonie Van Leeuwenhoek">
        <title>Roseihalotalea indica gen. nov., sp. nov., a halophilic Bacteroidetes from mesopelagic Southwest Indian Ocean with higher carbohydrate metabolic potential.</title>
        <authorList>
            <person name="Chen B."/>
            <person name="Zhang M."/>
            <person name="Lin D."/>
            <person name="Ye J."/>
            <person name="Tang K."/>
        </authorList>
    </citation>
    <scope>NUCLEOTIDE SEQUENCE</scope>
    <source>
        <strain evidence="3">TK19036</strain>
    </source>
</reference>
<evidence type="ECO:0000256" key="1">
    <source>
        <dbReference type="PIRNR" id="PIRNR012524"/>
    </source>
</evidence>
<protein>
    <submittedName>
        <fullName evidence="3">S1-like domain-containing RNA-binding protein</fullName>
    </submittedName>
</protein>
<dbReference type="PIRSF" id="PIRSF012524">
    <property type="entry name" value="YitL_S1"/>
    <property type="match status" value="1"/>
</dbReference>
<sequence length="283" mass="31983">MLIIGEYNDLPIVRDSPHGFYLQAQTREGEQDILLPKKYVTPEMAVDKNVSVFVYTDSEDRLVATTEVPKVRVNQFAALFVVGTAPFGAFLDWNLEKDLFLPKKEQLYPVQDGDTVVVRVVLDQQTQRLMAVSKLQPFFRRDTSDLEEQQAITALVYDTTDLGYKVIIGRQYDALLFYSDSPSELVIGDALTVYIKKIREDGKIDVTAYPSGRDATEQAKMTLIRKLKDAGGTLPLHDKSDPDEIQNRLGMSKKVFKKAVGGLYRDRKIELEGNQGIRLISNE</sequence>
<dbReference type="Pfam" id="PF17783">
    <property type="entry name" value="WHD_CvfB"/>
    <property type="match status" value="1"/>
</dbReference>
<comment type="similarity">
    <text evidence="1">Belongs to the CvfB family.</text>
</comment>
<dbReference type="Gene3D" id="2.40.50.140">
    <property type="entry name" value="Nucleic acid-binding proteins"/>
    <property type="match status" value="2"/>
</dbReference>
<reference evidence="3" key="1">
    <citation type="journal article" date="2023" name="Comput. Struct. Biotechnol. J.">
        <title>Discovery of a novel marine Bacteroidetes with a rich repertoire of carbohydrate-active enzymes.</title>
        <authorList>
            <person name="Chen B."/>
            <person name="Liu G."/>
            <person name="Chen Q."/>
            <person name="Wang H."/>
            <person name="Liu L."/>
            <person name="Tang K."/>
        </authorList>
    </citation>
    <scope>NUCLEOTIDE SEQUENCE</scope>
    <source>
        <strain evidence="3">TK19036</strain>
    </source>
</reference>
<dbReference type="InterPro" id="IPR012340">
    <property type="entry name" value="NA-bd_OB-fold"/>
</dbReference>
<dbReference type="SMART" id="SM00316">
    <property type="entry name" value="S1"/>
    <property type="match status" value="2"/>
</dbReference>
<evidence type="ECO:0000313" key="3">
    <source>
        <dbReference type="EMBL" id="WKN36045.1"/>
    </source>
</evidence>
<dbReference type="GO" id="GO:0003676">
    <property type="term" value="F:nucleic acid binding"/>
    <property type="evidence" value="ECO:0007669"/>
    <property type="project" value="InterPro"/>
</dbReference>
<dbReference type="Gene3D" id="1.10.10.10">
    <property type="entry name" value="Winged helix-like DNA-binding domain superfamily/Winged helix DNA-binding domain"/>
    <property type="match status" value="1"/>
</dbReference>
<dbReference type="AlphaFoldDB" id="A0AA49GNW5"/>
<accession>A0AA49GNW5</accession>
<dbReference type="PANTHER" id="PTHR37296:SF1">
    <property type="entry name" value="CONSERVED VIRULENCE FACTOR B"/>
    <property type="match status" value="1"/>
</dbReference>
<feature type="domain" description="S1 motif" evidence="2">
    <location>
        <begin position="147"/>
        <end position="209"/>
    </location>
</feature>
<evidence type="ECO:0000259" key="2">
    <source>
        <dbReference type="SMART" id="SM00316"/>
    </source>
</evidence>
<dbReference type="InterPro" id="IPR040764">
    <property type="entry name" value="CvfB_WH"/>
</dbReference>
<dbReference type="InterPro" id="IPR039566">
    <property type="entry name" value="CvfB_S1_st"/>
</dbReference>
<gene>
    <name evidence="3" type="ORF">K4G66_27135</name>
</gene>
<dbReference type="PANTHER" id="PTHR37296">
    <property type="entry name" value="CONSERVED VIRULENCE FACTOR B"/>
    <property type="match status" value="1"/>
</dbReference>
<dbReference type="Pfam" id="PF13509">
    <property type="entry name" value="S1_2"/>
    <property type="match status" value="1"/>
</dbReference>
<dbReference type="InterPro" id="IPR014464">
    <property type="entry name" value="CvfB_fam"/>
</dbReference>
<name>A0AA49GNW5_9BACT</name>
<feature type="domain" description="S1 motif" evidence="2">
    <location>
        <begin position="72"/>
        <end position="135"/>
    </location>
</feature>
<dbReference type="InterPro" id="IPR003029">
    <property type="entry name" value="S1_domain"/>
</dbReference>
<proteinExistence type="inferred from homology"/>